<gene>
    <name evidence="2" type="ORF">RFI_20793</name>
</gene>
<feature type="transmembrane region" description="Helical" evidence="1">
    <location>
        <begin position="94"/>
        <end position="116"/>
    </location>
</feature>
<proteinExistence type="predicted"/>
<keyword evidence="1" id="KW-0812">Transmembrane</keyword>
<evidence type="ECO:0000313" key="2">
    <source>
        <dbReference type="EMBL" id="ETO16546.1"/>
    </source>
</evidence>
<sequence length="169" mass="20538">MEWTMYDNPVDLFIKQKTWLCSRIILMALNFLQTMKDLKMLHKKHVKTCEILEFGKPTFTSLRKQWQRITNEQLCDIHNTSRQVSNWEKGQRNIYIYLFCFLCLKCFNCLLTQLVFDRFWNIARWKIPNSSNKHNNCLPNFLHPKNFWKKILELPKVRELNMAMVISEF</sequence>
<comment type="caution">
    <text evidence="2">The sequence shown here is derived from an EMBL/GenBank/DDBJ whole genome shotgun (WGS) entry which is preliminary data.</text>
</comment>
<dbReference type="EMBL" id="ASPP01018126">
    <property type="protein sequence ID" value="ETO16546.1"/>
    <property type="molecule type" value="Genomic_DNA"/>
</dbReference>
<protein>
    <submittedName>
        <fullName evidence="2">Uncharacterized protein</fullName>
    </submittedName>
</protein>
<keyword evidence="1" id="KW-1133">Transmembrane helix</keyword>
<evidence type="ECO:0000256" key="1">
    <source>
        <dbReference type="SAM" id="Phobius"/>
    </source>
</evidence>
<organism evidence="2 3">
    <name type="scientific">Reticulomyxa filosa</name>
    <dbReference type="NCBI Taxonomy" id="46433"/>
    <lineage>
        <taxon>Eukaryota</taxon>
        <taxon>Sar</taxon>
        <taxon>Rhizaria</taxon>
        <taxon>Retaria</taxon>
        <taxon>Foraminifera</taxon>
        <taxon>Monothalamids</taxon>
        <taxon>Reticulomyxidae</taxon>
        <taxon>Reticulomyxa</taxon>
    </lineage>
</organism>
<reference evidence="2 3" key="1">
    <citation type="journal article" date="2013" name="Curr. Biol.">
        <title>The Genome of the Foraminiferan Reticulomyxa filosa.</title>
        <authorList>
            <person name="Glockner G."/>
            <person name="Hulsmann N."/>
            <person name="Schleicher M."/>
            <person name="Noegel A.A."/>
            <person name="Eichinger L."/>
            <person name="Gallinger C."/>
            <person name="Pawlowski J."/>
            <person name="Sierra R."/>
            <person name="Euteneuer U."/>
            <person name="Pillet L."/>
            <person name="Moustafa A."/>
            <person name="Platzer M."/>
            <person name="Groth M."/>
            <person name="Szafranski K."/>
            <person name="Schliwa M."/>
        </authorList>
    </citation>
    <scope>NUCLEOTIDE SEQUENCE [LARGE SCALE GENOMIC DNA]</scope>
</reference>
<dbReference type="Proteomes" id="UP000023152">
    <property type="component" value="Unassembled WGS sequence"/>
</dbReference>
<accession>X6MS96</accession>
<evidence type="ECO:0000313" key="3">
    <source>
        <dbReference type="Proteomes" id="UP000023152"/>
    </source>
</evidence>
<keyword evidence="1" id="KW-0472">Membrane</keyword>
<dbReference type="AlphaFoldDB" id="X6MS96"/>
<keyword evidence="3" id="KW-1185">Reference proteome</keyword>
<name>X6MS96_RETFI</name>